<name>A0A382PCD4_9ZZZZ</name>
<evidence type="ECO:0008006" key="2">
    <source>
        <dbReference type="Google" id="ProtNLM"/>
    </source>
</evidence>
<evidence type="ECO:0000313" key="1">
    <source>
        <dbReference type="EMBL" id="SVC71069.1"/>
    </source>
</evidence>
<accession>A0A382PCD4</accession>
<protein>
    <recommendedName>
        <fullName evidence="2">RnfC Barrel sandwich hybrid domain-containing protein</fullName>
    </recommendedName>
</protein>
<organism evidence="1">
    <name type="scientific">marine metagenome</name>
    <dbReference type="NCBI Taxonomy" id="408172"/>
    <lineage>
        <taxon>unclassified sequences</taxon>
        <taxon>metagenomes</taxon>
        <taxon>ecological metagenomes</taxon>
    </lineage>
</organism>
<feature type="non-terminal residue" evidence="1">
    <location>
        <position position="301"/>
    </location>
</feature>
<reference evidence="1" key="1">
    <citation type="submission" date="2018-05" db="EMBL/GenBank/DDBJ databases">
        <authorList>
            <person name="Lanie J.A."/>
            <person name="Ng W.-L."/>
            <person name="Kazmierczak K.M."/>
            <person name="Andrzejewski T.M."/>
            <person name="Davidsen T.M."/>
            <person name="Wayne K.J."/>
            <person name="Tettelin H."/>
            <person name="Glass J.I."/>
            <person name="Rusch D."/>
            <person name="Podicherti R."/>
            <person name="Tsui H.-C.T."/>
            <person name="Winkler M.E."/>
        </authorList>
    </citation>
    <scope>NUCLEOTIDE SEQUENCE</scope>
</reference>
<sequence length="301" mass="31894">MKGVVHLSVGDVVKPDEVVASTDLPGNIQMVNVANKLNIEPENVPECMLVKLDENISKNQIIAESKGIFGMFKSQLKSPIDGTLTSVSEVTGQAILSEPPIPVEVDAYTSGTITNVEIYEGVTIETEGVLAQGILGIGGENRGILEVATTSPNDELTVAMIHENHKDKVLIGGSFLTMSTFKHAKEMGVSGIISGGFDYLDLSKILGYSLGVAITGSEKIGPSLIITEGFGRIGMAERTYELLSCNVGKFAAINGSTQIRAGVIRPEIIIPNDQVSGDSCDYEEADMAISDGSLIRVIRAP</sequence>
<dbReference type="EMBL" id="UINC01106419">
    <property type="protein sequence ID" value="SVC71069.1"/>
    <property type="molecule type" value="Genomic_DNA"/>
</dbReference>
<proteinExistence type="predicted"/>
<gene>
    <name evidence="1" type="ORF">METZ01_LOCUS323923</name>
</gene>
<dbReference type="AlphaFoldDB" id="A0A382PCD4"/>